<protein>
    <submittedName>
        <fullName evidence="3">Uncharacterized protein</fullName>
    </submittedName>
</protein>
<dbReference type="Proteomes" id="UP000076738">
    <property type="component" value="Unassembled WGS sequence"/>
</dbReference>
<keyword evidence="4" id="KW-1185">Reference proteome</keyword>
<feature type="compositionally biased region" description="Basic and acidic residues" evidence="1">
    <location>
        <begin position="112"/>
        <end position="121"/>
    </location>
</feature>
<keyword evidence="2" id="KW-0472">Membrane</keyword>
<feature type="transmembrane region" description="Helical" evidence="2">
    <location>
        <begin position="138"/>
        <end position="160"/>
    </location>
</feature>
<sequence>MTLKVITLLAGTMEVTTFVLLCLGLRVFQNPIHRPEFRILGPILHLFISLLRMLVLLPLLSVLFWSTRYLHVQPAAERTPLLASEATSGPSATDTLPVPSQDGNGMTNASQDRPKVDEKKPSPSGWEMVRMLWKIAPYLWPARVLYLQVFAICAIVLMVARRAITVLTQLAFAQLIDALVFGTCVCFSTCVGA</sequence>
<organism evidence="3 4">
    <name type="scientific">Calocera viscosa (strain TUFC12733)</name>
    <dbReference type="NCBI Taxonomy" id="1330018"/>
    <lineage>
        <taxon>Eukaryota</taxon>
        <taxon>Fungi</taxon>
        <taxon>Dikarya</taxon>
        <taxon>Basidiomycota</taxon>
        <taxon>Agaricomycotina</taxon>
        <taxon>Dacrymycetes</taxon>
        <taxon>Dacrymycetales</taxon>
        <taxon>Dacrymycetaceae</taxon>
        <taxon>Calocera</taxon>
    </lineage>
</organism>
<proteinExistence type="predicted"/>
<reference evidence="3 4" key="1">
    <citation type="journal article" date="2016" name="Mol. Biol. Evol.">
        <title>Comparative Genomics of Early-Diverging Mushroom-Forming Fungi Provides Insights into the Origins of Lignocellulose Decay Capabilities.</title>
        <authorList>
            <person name="Nagy L.G."/>
            <person name="Riley R."/>
            <person name="Tritt A."/>
            <person name="Adam C."/>
            <person name="Daum C."/>
            <person name="Floudas D."/>
            <person name="Sun H."/>
            <person name="Yadav J.S."/>
            <person name="Pangilinan J."/>
            <person name="Larsson K.H."/>
            <person name="Matsuura K."/>
            <person name="Barry K."/>
            <person name="Labutti K."/>
            <person name="Kuo R."/>
            <person name="Ohm R.A."/>
            <person name="Bhattacharya S.S."/>
            <person name="Shirouzu T."/>
            <person name="Yoshinaga Y."/>
            <person name="Martin F.M."/>
            <person name="Grigoriev I.V."/>
            <person name="Hibbett D.S."/>
        </authorList>
    </citation>
    <scope>NUCLEOTIDE SEQUENCE [LARGE SCALE GENOMIC DNA]</scope>
    <source>
        <strain evidence="3 4">TUFC12733</strain>
    </source>
</reference>
<dbReference type="EMBL" id="KV417309">
    <property type="protein sequence ID" value="KZO92628.1"/>
    <property type="molecule type" value="Genomic_DNA"/>
</dbReference>
<feature type="transmembrane region" description="Helical" evidence="2">
    <location>
        <begin position="6"/>
        <end position="28"/>
    </location>
</feature>
<feature type="compositionally biased region" description="Polar residues" evidence="1">
    <location>
        <begin position="85"/>
        <end position="94"/>
    </location>
</feature>
<keyword evidence="2" id="KW-0812">Transmembrane</keyword>
<evidence type="ECO:0000313" key="3">
    <source>
        <dbReference type="EMBL" id="KZO92628.1"/>
    </source>
</evidence>
<evidence type="ECO:0000256" key="2">
    <source>
        <dbReference type="SAM" id="Phobius"/>
    </source>
</evidence>
<gene>
    <name evidence="3" type="ORF">CALVIDRAFT_305762</name>
</gene>
<dbReference type="AlphaFoldDB" id="A0A167IGL7"/>
<evidence type="ECO:0000256" key="1">
    <source>
        <dbReference type="SAM" id="MobiDB-lite"/>
    </source>
</evidence>
<name>A0A167IGL7_CALVF</name>
<keyword evidence="2" id="KW-1133">Transmembrane helix</keyword>
<feature type="transmembrane region" description="Helical" evidence="2">
    <location>
        <begin position="40"/>
        <end position="65"/>
    </location>
</feature>
<feature type="region of interest" description="Disordered" evidence="1">
    <location>
        <begin position="84"/>
        <end position="123"/>
    </location>
</feature>
<evidence type="ECO:0000313" key="4">
    <source>
        <dbReference type="Proteomes" id="UP000076738"/>
    </source>
</evidence>
<accession>A0A167IGL7</accession>
<feature type="compositionally biased region" description="Polar residues" evidence="1">
    <location>
        <begin position="101"/>
        <end position="111"/>
    </location>
</feature>